<gene>
    <name evidence="1" type="ORF">LCGC14_0267750</name>
</gene>
<accession>A0A0F9U4Q4</accession>
<sequence>MNEEYPKVIRIQFFDDNEPGKQSLYEKFFQVKSKAHAAEFMKFITEQKQRYTTYMMAEVINGSFMPHEAFEAQDIYDNINMQSITEEVKIEDWNWSI</sequence>
<dbReference type="AlphaFoldDB" id="A0A0F9U4Q4"/>
<evidence type="ECO:0000313" key="1">
    <source>
        <dbReference type="EMBL" id="KKN86599.1"/>
    </source>
</evidence>
<proteinExistence type="predicted"/>
<reference evidence="1" key="1">
    <citation type="journal article" date="2015" name="Nature">
        <title>Complex archaea that bridge the gap between prokaryotes and eukaryotes.</title>
        <authorList>
            <person name="Spang A."/>
            <person name="Saw J.H."/>
            <person name="Jorgensen S.L."/>
            <person name="Zaremba-Niedzwiedzka K."/>
            <person name="Martijn J."/>
            <person name="Lind A.E."/>
            <person name="van Eijk R."/>
            <person name="Schleper C."/>
            <person name="Guy L."/>
            <person name="Ettema T.J."/>
        </authorList>
    </citation>
    <scope>NUCLEOTIDE SEQUENCE</scope>
</reference>
<protein>
    <submittedName>
        <fullName evidence="1">Uncharacterized protein</fullName>
    </submittedName>
</protein>
<name>A0A0F9U4Q4_9ZZZZ</name>
<comment type="caution">
    <text evidence="1">The sequence shown here is derived from an EMBL/GenBank/DDBJ whole genome shotgun (WGS) entry which is preliminary data.</text>
</comment>
<organism evidence="1">
    <name type="scientific">marine sediment metagenome</name>
    <dbReference type="NCBI Taxonomy" id="412755"/>
    <lineage>
        <taxon>unclassified sequences</taxon>
        <taxon>metagenomes</taxon>
        <taxon>ecological metagenomes</taxon>
    </lineage>
</organism>
<dbReference type="EMBL" id="LAZR01000146">
    <property type="protein sequence ID" value="KKN86599.1"/>
    <property type="molecule type" value="Genomic_DNA"/>
</dbReference>